<evidence type="ECO:0000313" key="3">
    <source>
        <dbReference type="Proteomes" id="UP000051580"/>
    </source>
</evidence>
<reference evidence="2 3" key="1">
    <citation type="journal article" date="2015" name="Genome Announc.">
        <title>Expanding the biotechnology potential of lactobacilli through comparative genomics of 213 strains and associated genera.</title>
        <authorList>
            <person name="Sun Z."/>
            <person name="Harris H.M."/>
            <person name="McCann A."/>
            <person name="Guo C."/>
            <person name="Argimon S."/>
            <person name="Zhang W."/>
            <person name="Yang X."/>
            <person name="Jeffery I.B."/>
            <person name="Cooney J.C."/>
            <person name="Kagawa T.F."/>
            <person name="Liu W."/>
            <person name="Song Y."/>
            <person name="Salvetti E."/>
            <person name="Wrobel A."/>
            <person name="Rasinkangas P."/>
            <person name="Parkhill J."/>
            <person name="Rea M.C."/>
            <person name="O'Sullivan O."/>
            <person name="Ritari J."/>
            <person name="Douillard F.P."/>
            <person name="Paul Ross R."/>
            <person name="Yang R."/>
            <person name="Briner A.E."/>
            <person name="Felis G.E."/>
            <person name="de Vos W.M."/>
            <person name="Barrangou R."/>
            <person name="Klaenhammer T.R."/>
            <person name="Caufield P.W."/>
            <person name="Cui Y."/>
            <person name="Zhang H."/>
            <person name="O'Toole P.W."/>
        </authorList>
    </citation>
    <scope>NUCLEOTIDE SEQUENCE [LARGE SCALE GENOMIC DNA]</scope>
    <source>
        <strain evidence="2 3">DSM 16381</strain>
    </source>
</reference>
<sequence length="229" mass="25137">MQFNLTDSKNKTFVLPVNPKEVSIDSATADSTVSVVKLGQINLVGDEKIRSIEVSSTLPVKTADVHYLSVSKPYKNGQTYVDKLTKIYKSKKQVRLVVTKTKISFKGIMSEFKYGMEDGNADEFTFTFKLTEYKPHKAKKIKTSKKKKKKVAKKGKSRSKPPKKIGRGSKVIVNGRLHANSVGSGPGATERNATRKISLIAKGAKYPYHVTTLSGGARGWVSKSAVKAV</sequence>
<gene>
    <name evidence="2" type="ORF">FD28_GL002546</name>
</gene>
<dbReference type="EMBL" id="AZFS01000046">
    <property type="protein sequence ID" value="KRL95573.1"/>
    <property type="molecule type" value="Genomic_DNA"/>
</dbReference>
<evidence type="ECO:0000313" key="2">
    <source>
        <dbReference type="EMBL" id="KRL95573.1"/>
    </source>
</evidence>
<name>A0A0R1UXQ4_9LACO</name>
<dbReference type="Proteomes" id="UP000051580">
    <property type="component" value="Unassembled WGS sequence"/>
</dbReference>
<keyword evidence="3" id="KW-1185">Reference proteome</keyword>
<dbReference type="AlphaFoldDB" id="A0A0R1UXQ4"/>
<comment type="caution">
    <text evidence="2">The sequence shown here is derived from an EMBL/GenBank/DDBJ whole genome shotgun (WGS) entry which is preliminary data.</text>
</comment>
<protein>
    <submittedName>
        <fullName evidence="2">Uncharacterized protein</fullName>
    </submittedName>
</protein>
<organism evidence="2 3">
    <name type="scientific">Levilactobacillus hammesii DSM 16381</name>
    <dbReference type="NCBI Taxonomy" id="1423753"/>
    <lineage>
        <taxon>Bacteria</taxon>
        <taxon>Bacillati</taxon>
        <taxon>Bacillota</taxon>
        <taxon>Bacilli</taxon>
        <taxon>Lactobacillales</taxon>
        <taxon>Lactobacillaceae</taxon>
        <taxon>Levilactobacillus</taxon>
    </lineage>
</organism>
<evidence type="ECO:0000256" key="1">
    <source>
        <dbReference type="SAM" id="MobiDB-lite"/>
    </source>
</evidence>
<feature type="compositionally biased region" description="Basic residues" evidence="1">
    <location>
        <begin position="139"/>
        <end position="167"/>
    </location>
</feature>
<proteinExistence type="predicted"/>
<dbReference type="PATRIC" id="fig|1423753.3.peg.2674"/>
<accession>A0A0R1UXQ4</accession>
<feature type="region of interest" description="Disordered" evidence="1">
    <location>
        <begin position="139"/>
        <end position="171"/>
    </location>
</feature>
<dbReference type="STRING" id="1423753.FD28_GL002546"/>